<dbReference type="AlphaFoldDB" id="A0A6J4TBH0"/>
<feature type="non-terminal residue" evidence="2">
    <location>
        <position position="142"/>
    </location>
</feature>
<feature type="non-terminal residue" evidence="2">
    <location>
        <position position="1"/>
    </location>
</feature>
<proteinExistence type="predicted"/>
<feature type="compositionally biased region" description="Low complexity" evidence="1">
    <location>
        <begin position="119"/>
        <end position="142"/>
    </location>
</feature>
<gene>
    <name evidence="2" type="ORF">AVDCRST_MAG53-3179</name>
</gene>
<reference evidence="2" key="1">
    <citation type="submission" date="2020-02" db="EMBL/GenBank/DDBJ databases">
        <authorList>
            <person name="Meier V. D."/>
        </authorList>
    </citation>
    <scope>NUCLEOTIDE SEQUENCE</scope>
    <source>
        <strain evidence="2">AVDCRST_MAG53</strain>
    </source>
</reference>
<accession>A0A6J4TBH0</accession>
<protein>
    <submittedName>
        <fullName evidence="2">Transcriptional regulator, MarR family</fullName>
    </submittedName>
</protein>
<name>A0A6J4TBH0_9ACTN</name>
<feature type="compositionally biased region" description="Low complexity" evidence="1">
    <location>
        <begin position="44"/>
        <end position="53"/>
    </location>
</feature>
<evidence type="ECO:0000313" key="2">
    <source>
        <dbReference type="EMBL" id="CAA9519036.1"/>
    </source>
</evidence>
<evidence type="ECO:0000256" key="1">
    <source>
        <dbReference type="SAM" id="MobiDB-lite"/>
    </source>
</evidence>
<organism evidence="2">
    <name type="scientific">uncultured Solirubrobacteraceae bacterium</name>
    <dbReference type="NCBI Taxonomy" id="1162706"/>
    <lineage>
        <taxon>Bacteria</taxon>
        <taxon>Bacillati</taxon>
        <taxon>Actinomycetota</taxon>
        <taxon>Thermoleophilia</taxon>
        <taxon>Solirubrobacterales</taxon>
        <taxon>Solirubrobacteraceae</taxon>
        <taxon>environmental samples</taxon>
    </lineage>
</organism>
<feature type="region of interest" description="Disordered" evidence="1">
    <location>
        <begin position="1"/>
        <end position="142"/>
    </location>
</feature>
<feature type="compositionally biased region" description="Basic and acidic residues" evidence="1">
    <location>
        <begin position="67"/>
        <end position="82"/>
    </location>
</feature>
<dbReference type="EMBL" id="CADCVR010000098">
    <property type="protein sequence ID" value="CAA9519036.1"/>
    <property type="molecule type" value="Genomic_DNA"/>
</dbReference>
<sequence length="142" mass="14966">GAPDDSDGPGHGGLDPPEPAHDVPQGPHARDRGGVRALSAPDVGLAPPRARGPAADERAGRAAALRQLERHRDRGPPREPRPRRAPPRGSRPPRQAPRRHRGRRGGPCPGRRTHEPASAGLRAPHRPGAAPPRGTAAQAHRV</sequence>